<gene>
    <name evidence="2" type="ORF">TSPGSL018_1253</name>
</gene>
<name>A0A061RFP7_9CHLO</name>
<keyword evidence="1" id="KW-0472">Membrane</keyword>
<evidence type="ECO:0000313" key="2">
    <source>
        <dbReference type="EMBL" id="JAC71732.1"/>
    </source>
</evidence>
<dbReference type="AlphaFoldDB" id="A0A061RFP7"/>
<sequence length="326" mass="37696">PTMIFQVSSTAVKKIHDLDVSGLRFAHKILPHGYLERPARYPDAEEWQQVMAANSRFPYPAELSNVVGVFSSFFLLGDRVQSALESAQRIASRRQLSTRLLSEVSQVISVYSAMMGFITSEIVMAAREIEVRTHRTFLIGLDPSGEGKLLVRYLKETSEELWNRYMGILRTFKLMMSKSDQETEEETVSLLRKKFEDCQEIAIDIASVCCVDYLYNIRKHTYLEHIHAIMKKRVCLEHLTDYPRFHGLRLRVLSSLAAVSPPETRQIRRKHIHRLPIRIGWLLFMAVSPIVHWYGLQRHLNNIRRTDENYAHGSTKLSSLAKKLKL</sequence>
<protein>
    <submittedName>
        <fullName evidence="2">Uncharacterized protein</fullName>
    </submittedName>
</protein>
<dbReference type="EMBL" id="GBEZ01014334">
    <property type="protein sequence ID" value="JAC71732.1"/>
    <property type="molecule type" value="Transcribed_RNA"/>
</dbReference>
<evidence type="ECO:0000256" key="1">
    <source>
        <dbReference type="SAM" id="Phobius"/>
    </source>
</evidence>
<organism evidence="2">
    <name type="scientific">Tetraselmis sp. GSL018</name>
    <dbReference type="NCBI Taxonomy" id="582737"/>
    <lineage>
        <taxon>Eukaryota</taxon>
        <taxon>Viridiplantae</taxon>
        <taxon>Chlorophyta</taxon>
        <taxon>core chlorophytes</taxon>
        <taxon>Chlorodendrophyceae</taxon>
        <taxon>Chlorodendrales</taxon>
        <taxon>Chlorodendraceae</taxon>
        <taxon>Tetraselmis</taxon>
    </lineage>
</organism>
<keyword evidence="1" id="KW-1133">Transmembrane helix</keyword>
<feature type="non-terminal residue" evidence="2">
    <location>
        <position position="1"/>
    </location>
</feature>
<reference evidence="2" key="1">
    <citation type="submission" date="2014-05" db="EMBL/GenBank/DDBJ databases">
        <title>The transcriptome of the halophilic microalga Tetraselmis sp. GSL018 isolated from the Great Salt Lake, Utah.</title>
        <authorList>
            <person name="Jinkerson R.E."/>
            <person name="D'Adamo S."/>
            <person name="Posewitz M.C."/>
        </authorList>
    </citation>
    <scope>NUCLEOTIDE SEQUENCE</scope>
    <source>
        <strain evidence="2">GSL018</strain>
    </source>
</reference>
<feature type="transmembrane region" description="Helical" evidence="1">
    <location>
        <begin position="275"/>
        <end position="296"/>
    </location>
</feature>
<accession>A0A061RFP7</accession>
<proteinExistence type="predicted"/>
<keyword evidence="1" id="KW-0812">Transmembrane</keyword>
<feature type="non-terminal residue" evidence="2">
    <location>
        <position position="326"/>
    </location>
</feature>